<dbReference type="InterPro" id="IPR018076">
    <property type="entry name" value="T2SS_GspF_dom"/>
</dbReference>
<dbReference type="Pfam" id="PF00482">
    <property type="entry name" value="T2SSF"/>
    <property type="match status" value="1"/>
</dbReference>
<evidence type="ECO:0000256" key="5">
    <source>
        <dbReference type="ARBA" id="ARBA00023136"/>
    </source>
</evidence>
<feature type="domain" description="Type II secretion system protein GspF" evidence="7">
    <location>
        <begin position="161"/>
        <end position="285"/>
    </location>
</feature>
<evidence type="ECO:0000256" key="3">
    <source>
        <dbReference type="ARBA" id="ARBA00022692"/>
    </source>
</evidence>
<keyword evidence="3 6" id="KW-0812">Transmembrane</keyword>
<keyword evidence="9" id="KW-1185">Reference proteome</keyword>
<dbReference type="PANTHER" id="PTHR35007">
    <property type="entry name" value="INTEGRAL MEMBRANE PROTEIN-RELATED"/>
    <property type="match status" value="1"/>
</dbReference>
<keyword evidence="4 6" id="KW-1133">Transmembrane helix</keyword>
<evidence type="ECO:0000313" key="9">
    <source>
        <dbReference type="Proteomes" id="UP001551584"/>
    </source>
</evidence>
<protein>
    <submittedName>
        <fullName evidence="8">Type II secretion system F family protein</fullName>
    </submittedName>
</protein>
<keyword evidence="5 6" id="KW-0472">Membrane</keyword>
<gene>
    <name evidence="8" type="ORF">AB0D95_11675</name>
</gene>
<organism evidence="8 9">
    <name type="scientific">Streptomyces chilikensis</name>
    <dbReference type="NCBI Taxonomy" id="1194079"/>
    <lineage>
        <taxon>Bacteria</taxon>
        <taxon>Bacillati</taxon>
        <taxon>Actinomycetota</taxon>
        <taxon>Actinomycetes</taxon>
        <taxon>Kitasatosporales</taxon>
        <taxon>Streptomycetaceae</taxon>
        <taxon>Streptomyces</taxon>
    </lineage>
</organism>
<dbReference type="EMBL" id="JBEZNA010000020">
    <property type="protein sequence ID" value="MEU9577910.1"/>
    <property type="molecule type" value="Genomic_DNA"/>
</dbReference>
<dbReference type="Proteomes" id="UP001551584">
    <property type="component" value="Unassembled WGS sequence"/>
</dbReference>
<evidence type="ECO:0000256" key="4">
    <source>
        <dbReference type="ARBA" id="ARBA00022989"/>
    </source>
</evidence>
<feature type="transmembrane region" description="Helical" evidence="6">
    <location>
        <begin position="265"/>
        <end position="289"/>
    </location>
</feature>
<evidence type="ECO:0000256" key="1">
    <source>
        <dbReference type="ARBA" id="ARBA00004651"/>
    </source>
</evidence>
<reference evidence="8 9" key="1">
    <citation type="submission" date="2024-06" db="EMBL/GenBank/DDBJ databases">
        <title>The Natural Products Discovery Center: Release of the First 8490 Sequenced Strains for Exploring Actinobacteria Biosynthetic Diversity.</title>
        <authorList>
            <person name="Kalkreuter E."/>
            <person name="Kautsar S.A."/>
            <person name="Yang D."/>
            <person name="Bader C.D."/>
            <person name="Teijaro C.N."/>
            <person name="Fluegel L."/>
            <person name="Davis C.M."/>
            <person name="Simpson J.R."/>
            <person name="Lauterbach L."/>
            <person name="Steele A.D."/>
            <person name="Gui C."/>
            <person name="Meng S."/>
            <person name="Li G."/>
            <person name="Viehrig K."/>
            <person name="Ye F."/>
            <person name="Su P."/>
            <person name="Kiefer A.F."/>
            <person name="Nichols A."/>
            <person name="Cepeda A.J."/>
            <person name="Yan W."/>
            <person name="Fan B."/>
            <person name="Jiang Y."/>
            <person name="Adhikari A."/>
            <person name="Zheng C.-J."/>
            <person name="Schuster L."/>
            <person name="Cowan T.M."/>
            <person name="Smanski M.J."/>
            <person name="Chevrette M.G."/>
            <person name="De Carvalho L.P.S."/>
            <person name="Shen B."/>
        </authorList>
    </citation>
    <scope>NUCLEOTIDE SEQUENCE [LARGE SCALE GENOMIC DNA]</scope>
    <source>
        <strain evidence="8 9">NPDC048117</strain>
    </source>
</reference>
<comment type="caution">
    <text evidence="8">The sequence shown here is derived from an EMBL/GenBank/DDBJ whole genome shotgun (WGS) entry which is preliminary data.</text>
</comment>
<sequence length="331" mass="32880">MTGAGGDGTAGGVAAVTAIGAAMGVWRGLGPRSVVPRARAMAVESGTAGTGPPDGGAGRPGIPAVAVEAGRLRRPGLGDRSARRPLIARAAPLGRFLPNTAENRGTWWLLAATGAVAVLGASPLPPALGLAAVPLVRRARRAAAERHQRDRRADAVIALCGALAGEVRAGRQPGEALAVAVRDDGAAGLGEALAPVVAAARFGGDVAGALTGASRTPGAEGLRGLAACWRVAVDRGAGLADGLERLDAALRAERNRRSDLHSQLAGARATTVMLAGLPAVGLAMGTALGADPLRILLHTGPGLGCLAVGGLLEAAGIWWALWIVRGAEDGS</sequence>
<name>A0ABV3EP59_9ACTN</name>
<dbReference type="PANTHER" id="PTHR35007:SF4">
    <property type="entry name" value="CONSERVED TRANSMEMBRANE PROTEIN-RELATED"/>
    <property type="match status" value="1"/>
</dbReference>
<feature type="transmembrane region" description="Helical" evidence="6">
    <location>
        <begin position="301"/>
        <end position="324"/>
    </location>
</feature>
<evidence type="ECO:0000256" key="6">
    <source>
        <dbReference type="SAM" id="Phobius"/>
    </source>
</evidence>
<comment type="subcellular location">
    <subcellularLocation>
        <location evidence="1">Cell membrane</location>
        <topology evidence="1">Multi-pass membrane protein</topology>
    </subcellularLocation>
</comment>
<evidence type="ECO:0000313" key="8">
    <source>
        <dbReference type="EMBL" id="MEU9577910.1"/>
    </source>
</evidence>
<dbReference type="RefSeq" id="WP_359271441.1">
    <property type="nucleotide sequence ID" value="NZ_JBEZNA010000020.1"/>
</dbReference>
<accession>A0ABV3EP59</accession>
<evidence type="ECO:0000256" key="2">
    <source>
        <dbReference type="ARBA" id="ARBA00022475"/>
    </source>
</evidence>
<keyword evidence="2" id="KW-1003">Cell membrane</keyword>
<proteinExistence type="predicted"/>
<evidence type="ECO:0000259" key="7">
    <source>
        <dbReference type="Pfam" id="PF00482"/>
    </source>
</evidence>